<dbReference type="PROSITE" id="PS50238">
    <property type="entry name" value="RHOGAP"/>
    <property type="match status" value="1"/>
</dbReference>
<feature type="coiled-coil region" evidence="8">
    <location>
        <begin position="52"/>
        <end position="107"/>
    </location>
</feature>
<dbReference type="PANTHER" id="PTHR46199:SF3">
    <property type="entry name" value="RAC GTPASE-ACTIVATING PROTEIN 1"/>
    <property type="match status" value="1"/>
</dbReference>
<keyword evidence="7" id="KW-0744">Spermatogenesis</keyword>
<evidence type="ECO:0000313" key="12">
    <source>
        <dbReference type="EMBL" id="JAC40856.1"/>
    </source>
</evidence>
<dbReference type="GO" id="GO:0030154">
    <property type="term" value="P:cell differentiation"/>
    <property type="evidence" value="ECO:0007669"/>
    <property type="project" value="UniProtKB-KW"/>
</dbReference>
<dbReference type="Gene3D" id="3.30.60.20">
    <property type="match status" value="1"/>
</dbReference>
<dbReference type="GO" id="GO:0007283">
    <property type="term" value="P:spermatogenesis"/>
    <property type="evidence" value="ECO:0007669"/>
    <property type="project" value="UniProtKB-KW"/>
</dbReference>
<evidence type="ECO:0000256" key="5">
    <source>
        <dbReference type="ARBA" id="ARBA00022782"/>
    </source>
</evidence>
<dbReference type="InterPro" id="IPR002219">
    <property type="entry name" value="PKC_DAG/PE"/>
</dbReference>
<evidence type="ECO:0000256" key="8">
    <source>
        <dbReference type="SAM" id="Coils"/>
    </source>
</evidence>
<feature type="domain" description="Phorbol-ester/DAG-type" evidence="10">
    <location>
        <begin position="329"/>
        <end position="378"/>
    </location>
</feature>
<dbReference type="CDD" id="cd20821">
    <property type="entry name" value="C1_MgcRacGAP"/>
    <property type="match status" value="1"/>
</dbReference>
<evidence type="ECO:0000256" key="1">
    <source>
        <dbReference type="ARBA" id="ARBA00022468"/>
    </source>
</evidence>
<protein>
    <submittedName>
        <fullName evidence="12">Rac GTPase-activating protein 1</fullName>
    </submittedName>
</protein>
<evidence type="ECO:0000256" key="3">
    <source>
        <dbReference type="ARBA" id="ARBA00022723"/>
    </source>
</evidence>
<dbReference type="GO" id="GO:0097149">
    <property type="term" value="C:centralspindlin complex"/>
    <property type="evidence" value="ECO:0007669"/>
    <property type="project" value="TreeGrafter"/>
</dbReference>
<dbReference type="SMART" id="SM00324">
    <property type="entry name" value="RhoGAP"/>
    <property type="match status" value="1"/>
</dbReference>
<keyword evidence="3" id="KW-0479">Metal-binding</keyword>
<feature type="domain" description="Rho-GAP" evidence="11">
    <location>
        <begin position="392"/>
        <end position="581"/>
    </location>
</feature>
<evidence type="ECO:0000256" key="7">
    <source>
        <dbReference type="ARBA" id="ARBA00022871"/>
    </source>
</evidence>
<dbReference type="CDD" id="cd04382">
    <property type="entry name" value="RhoGAP_MgcRacGAP"/>
    <property type="match status" value="1"/>
</dbReference>
<keyword evidence="1" id="KW-0343">GTPase activation</keyword>
<dbReference type="PROSITE" id="PS50081">
    <property type="entry name" value="ZF_DAG_PE_2"/>
    <property type="match status" value="1"/>
</dbReference>
<feature type="region of interest" description="Disordered" evidence="9">
    <location>
        <begin position="172"/>
        <end position="224"/>
    </location>
</feature>
<evidence type="ECO:0000259" key="10">
    <source>
        <dbReference type="PROSITE" id="PS50081"/>
    </source>
</evidence>
<dbReference type="InterPro" id="IPR000198">
    <property type="entry name" value="RhoGAP_dom"/>
</dbReference>
<dbReference type="SUPFAM" id="SSF57889">
    <property type="entry name" value="Cysteine-rich domain"/>
    <property type="match status" value="1"/>
</dbReference>
<dbReference type="GO" id="GO:0030496">
    <property type="term" value="C:midbody"/>
    <property type="evidence" value="ECO:0007669"/>
    <property type="project" value="TreeGrafter"/>
</dbReference>
<accession>A0A034VC32</accession>
<keyword evidence="8" id="KW-0175">Coiled coil</keyword>
<dbReference type="InterPro" id="IPR008936">
    <property type="entry name" value="Rho_GTPase_activation_prot"/>
</dbReference>
<dbReference type="FunFam" id="3.30.60.20:FF:000033">
    <property type="entry name" value="Rac GTPase-activating protein 1"/>
    <property type="match status" value="1"/>
</dbReference>
<dbReference type="Pfam" id="PF00130">
    <property type="entry name" value="C1_1"/>
    <property type="match status" value="1"/>
</dbReference>
<dbReference type="PROSITE" id="PS00479">
    <property type="entry name" value="ZF_DAG_PE_1"/>
    <property type="match status" value="1"/>
</dbReference>
<evidence type="ECO:0000256" key="9">
    <source>
        <dbReference type="SAM" id="MobiDB-lite"/>
    </source>
</evidence>
<dbReference type="SMART" id="SM00109">
    <property type="entry name" value="C1"/>
    <property type="match status" value="1"/>
</dbReference>
<reference evidence="12" key="1">
    <citation type="journal article" date="2014" name="BMC Genomics">
        <title>Characterizing the developmental transcriptome of the oriental fruit fly, Bactrocera dorsalis (Diptera: Tephritidae) through comparative genomic analysis with Drosophila melanogaster utilizing modENCODE datasets.</title>
        <authorList>
            <person name="Geib S.M."/>
            <person name="Calla B."/>
            <person name="Hall B."/>
            <person name="Hou S."/>
            <person name="Manoukis N.C."/>
        </authorList>
    </citation>
    <scope>NUCLEOTIDE SEQUENCE</scope>
    <source>
        <strain evidence="12">Punador</strain>
    </source>
</reference>
<dbReference type="GO" id="GO:0032154">
    <property type="term" value="C:cleavage furrow"/>
    <property type="evidence" value="ECO:0007669"/>
    <property type="project" value="TreeGrafter"/>
</dbReference>
<keyword evidence="2" id="KW-0217">Developmental protein</keyword>
<proteinExistence type="predicted"/>
<evidence type="ECO:0000256" key="4">
    <source>
        <dbReference type="ARBA" id="ARBA00022771"/>
    </source>
</evidence>
<dbReference type="GO" id="GO:0000281">
    <property type="term" value="P:mitotic cytokinesis"/>
    <property type="evidence" value="ECO:0007669"/>
    <property type="project" value="TreeGrafter"/>
</dbReference>
<dbReference type="GO" id="GO:0007266">
    <property type="term" value="P:Rho protein signal transduction"/>
    <property type="evidence" value="ECO:0007669"/>
    <property type="project" value="TreeGrafter"/>
</dbReference>
<keyword evidence="4" id="KW-0863">Zinc-finger</keyword>
<dbReference type="SUPFAM" id="SSF48350">
    <property type="entry name" value="GTPase activation domain, GAP"/>
    <property type="match status" value="1"/>
</dbReference>
<dbReference type="InterPro" id="IPR046349">
    <property type="entry name" value="C1-like_sf"/>
</dbReference>
<dbReference type="Pfam" id="PF00620">
    <property type="entry name" value="RhoGAP"/>
    <property type="match status" value="1"/>
</dbReference>
<dbReference type="PANTHER" id="PTHR46199">
    <property type="entry name" value="RAC GTPASE-ACTIVATING PROTEIN 1"/>
    <property type="match status" value="1"/>
</dbReference>
<dbReference type="EMBL" id="GAKP01018096">
    <property type="protein sequence ID" value="JAC40856.1"/>
    <property type="molecule type" value="Transcribed_RNA"/>
</dbReference>
<feature type="compositionally biased region" description="Low complexity" evidence="9">
    <location>
        <begin position="204"/>
        <end position="222"/>
    </location>
</feature>
<sequence>MSAAALSTLATFDDIRRCIQVLTDGTAEEEFLRVLRLQEQFRQECLDTAKEAQRIQKELDASLESMADLETKLYHARRLLEVESKLRREAEHERDQMEKKIIAVADLVQKDANLNNETRDKLAFLNTLPRKRKSMNRVMEEKYGNDINSTGSFLSDLSITQSEDDFLDMRPSTGWQKHRPSLPKNSIPCVGGKRSRVSGAGIQTTPVTNTRRSTTRRSGVGTQQQHMVDVAPGAERICATTKVTIPQDGNGAIRAESTIESMPAVPIVATVALDKEASTEEAACTTPTGSPYKQATAPPITPMTAIKCGPAINLCSPQVSSLRTQLMRPHNFASRTFIRTDTCTHCQKKIRFGTVGVRCRDCPVRCHADCRIALAVSCVPQSGTPTIKGMMSYISDYAPNVSPMVPALIVHCVNEIESRGLNEVGIYRVSGSEREVKALKERFLRGKNTPHLGNIDVHVLCGCVKDFLRSLREPLIPTNLWKDFCNAVQQPTEVEIQKDLFKAIDALPAANRDTLAFLILHFQRVAECREVLMPIDNIARVFGPTIVGYSSADPDRHAIFTEVYMQFTTMQNLLKIPGDYWSQYVILDVDKENNQTNGSTNTITRTPSHNTKESLYSLYATPLKGTLKKRKFHATPPYPYKK</sequence>
<gene>
    <name evidence="12" type="primary">RGAP1</name>
</gene>
<organism evidence="12">
    <name type="scientific">Bactrocera dorsalis</name>
    <name type="common">Oriental fruit fly</name>
    <name type="synonym">Dacus dorsalis</name>
    <dbReference type="NCBI Taxonomy" id="27457"/>
    <lineage>
        <taxon>Eukaryota</taxon>
        <taxon>Metazoa</taxon>
        <taxon>Ecdysozoa</taxon>
        <taxon>Arthropoda</taxon>
        <taxon>Hexapoda</taxon>
        <taxon>Insecta</taxon>
        <taxon>Pterygota</taxon>
        <taxon>Neoptera</taxon>
        <taxon>Endopterygota</taxon>
        <taxon>Diptera</taxon>
        <taxon>Brachycera</taxon>
        <taxon>Muscomorpha</taxon>
        <taxon>Tephritoidea</taxon>
        <taxon>Tephritidae</taxon>
        <taxon>Bactrocera</taxon>
        <taxon>Bactrocera</taxon>
    </lineage>
</organism>
<dbReference type="GO" id="GO:0051233">
    <property type="term" value="C:spindle midzone"/>
    <property type="evidence" value="ECO:0007669"/>
    <property type="project" value="TreeGrafter"/>
</dbReference>
<dbReference type="Gene3D" id="1.10.555.10">
    <property type="entry name" value="Rho GTPase activation protein"/>
    <property type="match status" value="1"/>
</dbReference>
<evidence type="ECO:0000256" key="2">
    <source>
        <dbReference type="ARBA" id="ARBA00022473"/>
    </source>
</evidence>
<evidence type="ECO:0000259" key="11">
    <source>
        <dbReference type="PROSITE" id="PS50238"/>
    </source>
</evidence>
<dbReference type="GO" id="GO:0005096">
    <property type="term" value="F:GTPase activator activity"/>
    <property type="evidence" value="ECO:0007669"/>
    <property type="project" value="UniProtKB-KW"/>
</dbReference>
<dbReference type="GO" id="GO:0005634">
    <property type="term" value="C:nucleus"/>
    <property type="evidence" value="ECO:0007669"/>
    <property type="project" value="TreeGrafter"/>
</dbReference>
<name>A0A034VC32_BACDO</name>
<dbReference type="AlphaFoldDB" id="A0A034VC32"/>
<keyword evidence="5" id="KW-0221">Differentiation</keyword>
<dbReference type="OrthoDB" id="2218807at2759"/>
<dbReference type="GO" id="GO:0008270">
    <property type="term" value="F:zinc ion binding"/>
    <property type="evidence" value="ECO:0007669"/>
    <property type="project" value="UniProtKB-KW"/>
</dbReference>
<keyword evidence="6" id="KW-0862">Zinc</keyword>
<dbReference type="GO" id="GO:0051256">
    <property type="term" value="P:mitotic spindle midzone assembly"/>
    <property type="evidence" value="ECO:0007669"/>
    <property type="project" value="TreeGrafter"/>
</dbReference>
<evidence type="ECO:0000256" key="6">
    <source>
        <dbReference type="ARBA" id="ARBA00022833"/>
    </source>
</evidence>